<comment type="caution">
    <text evidence="2">The sequence shown here is derived from an EMBL/GenBank/DDBJ whole genome shotgun (WGS) entry which is preliminary data.</text>
</comment>
<dbReference type="Pfam" id="PF13468">
    <property type="entry name" value="Glyoxalase_3"/>
    <property type="match status" value="1"/>
</dbReference>
<dbReference type="EMBL" id="AONG01000013">
    <property type="protein sequence ID" value="KIQ68674.1"/>
    <property type="molecule type" value="Genomic_DNA"/>
</dbReference>
<dbReference type="Proteomes" id="UP000035100">
    <property type="component" value="Unassembled WGS sequence"/>
</dbReference>
<dbReference type="AlphaFoldDB" id="A0A0D0Q2D7"/>
<dbReference type="eggNOG" id="COG0346">
    <property type="taxonomic scope" value="Bacteria"/>
</dbReference>
<organism evidence="2 3">
    <name type="scientific">Wenxinia marina DSM 24838</name>
    <dbReference type="NCBI Taxonomy" id="1123501"/>
    <lineage>
        <taxon>Bacteria</taxon>
        <taxon>Pseudomonadati</taxon>
        <taxon>Pseudomonadota</taxon>
        <taxon>Alphaproteobacteria</taxon>
        <taxon>Rhodobacterales</taxon>
        <taxon>Roseobacteraceae</taxon>
        <taxon>Wenxinia</taxon>
    </lineage>
</organism>
<dbReference type="SUPFAM" id="SSF54593">
    <property type="entry name" value="Glyoxalase/Bleomycin resistance protein/Dihydroxybiphenyl dioxygenase"/>
    <property type="match status" value="1"/>
</dbReference>
<feature type="domain" description="Glyoxalase-like" evidence="1">
    <location>
        <begin position="3"/>
        <end position="171"/>
    </location>
</feature>
<protein>
    <submittedName>
        <fullName evidence="2">Wenxma_12, whole genome shotgun sequence</fullName>
    </submittedName>
</protein>
<name>A0A0D0Q2D7_9RHOB</name>
<gene>
    <name evidence="2" type="ORF">Wenmar_02945</name>
</gene>
<dbReference type="InterPro" id="IPR025870">
    <property type="entry name" value="Glyoxalase-like_dom"/>
</dbReference>
<evidence type="ECO:0000259" key="1">
    <source>
        <dbReference type="Pfam" id="PF13468"/>
    </source>
</evidence>
<reference evidence="2 3" key="1">
    <citation type="submission" date="2013-01" db="EMBL/GenBank/DDBJ databases">
        <authorList>
            <person name="Fiebig A."/>
            <person name="Goeker M."/>
            <person name="Klenk H.-P.P."/>
        </authorList>
    </citation>
    <scope>NUCLEOTIDE SEQUENCE [LARGE SCALE GENOMIC DNA]</scope>
    <source>
        <strain evidence="2 3">DSM 24838</strain>
    </source>
</reference>
<evidence type="ECO:0000313" key="2">
    <source>
        <dbReference type="EMBL" id="KIQ68674.1"/>
    </source>
</evidence>
<dbReference type="InterPro" id="IPR029068">
    <property type="entry name" value="Glyas_Bleomycin-R_OHBP_Dase"/>
</dbReference>
<accession>A0A0D0Q2D7</accession>
<proteinExistence type="predicted"/>
<sequence length="202" mass="21499">MRLDHLAIVGADLADAAAWAEARLGVPLRPGGRHARFATWNRLVRLGPGEYLEIIAPDPEAPDPGRPRWFGLSAPPAAPRLGNWICAVPDIAEALVPLPEAGPALDLARDDLRWRIGVPEDGSLPAEGGLPTLIEWQSGTHPAERLPDDGLSLAALEVRHPEARALADRLAGRLADPRVRFIVAPAPSLSARLSTPAGEVVL</sequence>
<dbReference type="PATRIC" id="fig|1123501.6.peg.3062"/>
<dbReference type="Gene3D" id="3.10.180.10">
    <property type="entry name" value="2,3-Dihydroxybiphenyl 1,2-Dioxygenase, domain 1"/>
    <property type="match status" value="1"/>
</dbReference>
<evidence type="ECO:0000313" key="3">
    <source>
        <dbReference type="Proteomes" id="UP000035100"/>
    </source>
</evidence>
<keyword evidence="3" id="KW-1185">Reference proteome</keyword>
<dbReference type="RefSeq" id="WP_018303823.1">
    <property type="nucleotide sequence ID" value="NZ_KB902310.1"/>
</dbReference>
<dbReference type="STRING" id="1123501.Wenmar_02945"/>